<feature type="compositionally biased region" description="Low complexity" evidence="4">
    <location>
        <begin position="1618"/>
        <end position="1638"/>
    </location>
</feature>
<reference evidence="8" key="1">
    <citation type="journal article" date="2019" name="Int. J. Syst. Evol. Microbiol.">
        <title>The Global Catalogue of Microorganisms (GCM) 10K type strain sequencing project: providing services to taxonomists for standard genome sequencing and annotation.</title>
        <authorList>
            <consortium name="The Broad Institute Genomics Platform"/>
            <consortium name="The Broad Institute Genome Sequencing Center for Infectious Disease"/>
            <person name="Wu L."/>
            <person name="Ma J."/>
        </authorList>
    </citation>
    <scope>NUCLEOTIDE SEQUENCE [LARGE SCALE GENOMIC DNA]</scope>
    <source>
        <strain evidence="8">JCM 17440</strain>
    </source>
</reference>
<dbReference type="Pfam" id="PF22621">
    <property type="entry name" value="CurL-like_PKS_C"/>
    <property type="match status" value="1"/>
</dbReference>
<dbReference type="InterPro" id="IPR016039">
    <property type="entry name" value="Thiolase-like"/>
</dbReference>
<evidence type="ECO:0008006" key="9">
    <source>
        <dbReference type="Google" id="ProtNLM"/>
    </source>
</evidence>
<dbReference type="NCBIfam" id="TIGR01746">
    <property type="entry name" value="Thioester-redct"/>
    <property type="match status" value="1"/>
</dbReference>
<dbReference type="SMART" id="SM00825">
    <property type="entry name" value="PKS_KS"/>
    <property type="match status" value="1"/>
</dbReference>
<name>A0ABP8BSC9_9ACTN</name>
<dbReference type="InterPro" id="IPR010080">
    <property type="entry name" value="Thioester_reductase-like_dom"/>
</dbReference>
<feature type="region of interest" description="Disordered" evidence="4">
    <location>
        <begin position="780"/>
        <end position="806"/>
    </location>
</feature>
<dbReference type="Pfam" id="PF00109">
    <property type="entry name" value="ketoacyl-synt"/>
    <property type="match status" value="1"/>
</dbReference>
<dbReference type="InterPro" id="IPR020806">
    <property type="entry name" value="PKS_PP-bd"/>
</dbReference>
<dbReference type="SUPFAM" id="SSF52151">
    <property type="entry name" value="FabD/lysophospholipase-like"/>
    <property type="match status" value="1"/>
</dbReference>
<dbReference type="SMART" id="SM00827">
    <property type="entry name" value="PKS_AT"/>
    <property type="match status" value="1"/>
</dbReference>
<dbReference type="Gene3D" id="1.10.1200.10">
    <property type="entry name" value="ACP-like"/>
    <property type="match status" value="1"/>
</dbReference>
<keyword evidence="3" id="KW-0808">Transferase</keyword>
<dbReference type="Gene3D" id="3.40.47.10">
    <property type="match status" value="1"/>
</dbReference>
<dbReference type="InterPro" id="IPR014043">
    <property type="entry name" value="Acyl_transferase_dom"/>
</dbReference>
<dbReference type="Pfam" id="PF00698">
    <property type="entry name" value="Acyl_transf_1"/>
    <property type="match status" value="1"/>
</dbReference>
<dbReference type="InterPro" id="IPR014031">
    <property type="entry name" value="Ketoacyl_synth_C"/>
</dbReference>
<feature type="region of interest" description="Disordered" evidence="4">
    <location>
        <begin position="1617"/>
        <end position="1638"/>
    </location>
</feature>
<evidence type="ECO:0000256" key="2">
    <source>
        <dbReference type="ARBA" id="ARBA00022553"/>
    </source>
</evidence>
<dbReference type="Pfam" id="PF00550">
    <property type="entry name" value="PP-binding"/>
    <property type="match status" value="1"/>
</dbReference>
<dbReference type="CDD" id="cd00833">
    <property type="entry name" value="PKS"/>
    <property type="match status" value="1"/>
</dbReference>
<comment type="caution">
    <text evidence="7">The sequence shown here is derived from an EMBL/GenBank/DDBJ whole genome shotgun (WGS) entry which is preliminary data.</text>
</comment>
<evidence type="ECO:0000256" key="3">
    <source>
        <dbReference type="ARBA" id="ARBA00022679"/>
    </source>
</evidence>
<dbReference type="Gene3D" id="3.40.50.720">
    <property type="entry name" value="NAD(P)-binding Rossmann-like Domain"/>
    <property type="match status" value="2"/>
</dbReference>
<dbReference type="InterPro" id="IPR036736">
    <property type="entry name" value="ACP-like_sf"/>
</dbReference>
<accession>A0ABP8BSC9</accession>
<feature type="compositionally biased region" description="Low complexity" evidence="4">
    <location>
        <begin position="785"/>
        <end position="798"/>
    </location>
</feature>
<evidence type="ECO:0000313" key="7">
    <source>
        <dbReference type="EMBL" id="GAA4224494.1"/>
    </source>
</evidence>
<dbReference type="SUPFAM" id="SSF51735">
    <property type="entry name" value="NAD(P)-binding Rossmann-fold domains"/>
    <property type="match status" value="3"/>
</dbReference>
<dbReference type="InterPro" id="IPR014030">
    <property type="entry name" value="Ketoacyl_synth_N"/>
</dbReference>
<dbReference type="InterPro" id="IPR013968">
    <property type="entry name" value="PKS_KR"/>
</dbReference>
<dbReference type="PANTHER" id="PTHR43775">
    <property type="entry name" value="FATTY ACID SYNTHASE"/>
    <property type="match status" value="1"/>
</dbReference>
<dbReference type="EMBL" id="BAABAS010000003">
    <property type="protein sequence ID" value="GAA4224494.1"/>
    <property type="molecule type" value="Genomic_DNA"/>
</dbReference>
<dbReference type="Pfam" id="PF02801">
    <property type="entry name" value="Ketoacyl-synt_C"/>
    <property type="match status" value="1"/>
</dbReference>
<dbReference type="InterPro" id="IPR057326">
    <property type="entry name" value="KR_dom"/>
</dbReference>
<dbReference type="InterPro" id="IPR036291">
    <property type="entry name" value="NAD(P)-bd_dom_sf"/>
</dbReference>
<dbReference type="PANTHER" id="PTHR43775:SF37">
    <property type="entry name" value="SI:DKEY-61P9.11"/>
    <property type="match status" value="1"/>
</dbReference>
<dbReference type="CDD" id="cd08955">
    <property type="entry name" value="KR_2_FAS_SDR_x"/>
    <property type="match status" value="1"/>
</dbReference>
<dbReference type="InterPro" id="IPR013120">
    <property type="entry name" value="FAR_NAD-bd"/>
</dbReference>
<dbReference type="Gene3D" id="3.40.366.10">
    <property type="entry name" value="Malonyl-Coenzyme A Acyl Carrier Protein, domain 2"/>
    <property type="match status" value="2"/>
</dbReference>
<dbReference type="RefSeq" id="WP_344888619.1">
    <property type="nucleotide sequence ID" value="NZ_BAABAS010000003.1"/>
</dbReference>
<dbReference type="InterPro" id="IPR009081">
    <property type="entry name" value="PP-bd_ACP"/>
</dbReference>
<dbReference type="Proteomes" id="UP001501710">
    <property type="component" value="Unassembled WGS sequence"/>
</dbReference>
<evidence type="ECO:0000256" key="1">
    <source>
        <dbReference type="ARBA" id="ARBA00022450"/>
    </source>
</evidence>
<dbReference type="InterPro" id="IPR042104">
    <property type="entry name" value="PKS_dehydratase_sf"/>
</dbReference>
<dbReference type="SMART" id="SM00823">
    <property type="entry name" value="PKS_PP"/>
    <property type="match status" value="1"/>
</dbReference>
<sequence>MTETDNGHRRHLADAARTIERLQRRLNDLRKEPPHEPVAIVGLGCRMPGGADSPERFWTMLTEGVDATREFPSERGDAASLYHPDPDEPGRAYTVRGGFLEEVDRFEPAAFGISPREALGMDPQQRLTLEVAWEALERAGYAPDGLVDKPVGVFIGLSTTDYVRMRQSEGDIRDVDAYQLVGEPSFAAGRLSYTLGLRGPSKVIDTTCSSSLVAVHDACQALRLGECDMALAGGVNMMLSPYGFVLMSKFSALSPDGRCKTFDASADGYARGEGAGILVLKRLSDAVRDRDHVVAVVHGSAVNHDGRSSGLTVPNPAAQRQVVESAIAQARIDPGEIDYVEVHGTGTSLGDPIELRALEAVIGRHRPGGSPLLVGSVKTNIGHLEPAAGVAGLLKLVLSLQHGFIPPHLHFTTPNPNVDWTGLHIQVTAEGTPWPEAERPRTGAVSSFGVSGTNAHCIVRTPEPNGSRPFRQEDSAPGVLLLSARTPEALTLLSERYAAHLREATDLDLADVCYTTQVGRARQPHGLAVAADSLTGLADALSAHTRGERHPGLRTEEMPGRKHRKPVWTFTGQGSTHADATAGLAAEPAFATAFDECTALFKPLIDDQRRDRCTLFAFQYAMAALWRSWGVTPGAVIGDGVGELVAACVAGALPLSDAIRLAADPDEPEFKAEKAETSIRLVSGTGFEAGIASLHADGFRTFLELSPAPGTQPIDGPDCAWIPAVQDSLDARVSVRLALGAAALRGITVNWEKAHGDTKPGRVPLPTTVWQGSRYWFTSKQPTQASSPEPASMSASAPVVNDSSQHLPGGLRRLRSAVPTYQADLTPPYWTERARDGRLTLGSLGEAIDTAARDALGGAWRTIRDLRLDQPVPVDGEGRTLQLTVASDGPGGCAVNVHSMSAAEEAAGAPWRPHAHAMLRRRPSEEPPGDAHHDTEGSVITAGAGWAALLDASVAALAKSGKACALAEATVDDPGRVRHVKAVADTGDVVFLAEDGSRVGGVRGLEITDAGANQPQGSVWRPPAELLYEVAWEQCPLPPAPDVHDEDVLLIADRGGVASALADELRRRGARCHVADPGGWDGPAAPGRIIVLTGLDAPDPETSDAAAITEYHRNGELTIVALIQRLMADPACADTKLSIVTRGAVPAENGLTSPFAGTIWGLARVIALEDPAHWGGAVDLDPAAPADADPGALVAALLDPAEDEQALRGGHRYAARLASRDIEPNVPRREPPISATGSYLITGAFGGIGRSVGRWLAERGAGRLVLLSRTPLPPRADWDAADLAADAADRVAWVRALEDLGARVEPVTADVADPASMEPVMTALRADPVACGGATPHTPRNGPWPLLGVVHAAGVSRPEFLKDVPVDDPSGYDAVWRPKVVGGWLLHTLTRGLDLDFFVGFSSIAATWGSQHLASYSAGNAFLDALADYRAGRGEAALTIAWGPWDLPSALFDDEVLRFLTSTGLRTLAAPQCLSLLGTLLAEGASHGVVCAVDWSTFKPVMEARIDRPLLRAVDAGDATDGPTAPLLGELAAADPGQRTGMLTEFLRDAAGGVLGIPPEDIGAADDVIAFGMDSLMVMDVVKRCKRELDVEIRPSRFFANTTLGEWVELLDTEVGGSTTEPTAATTAESATDTVTGDDVTTPAGLARRVALDPAIRPRGPLGDGHRDPRRVLLTGATGFVGGYLLDELLATTGATVVCLVRCADETEGLGKIRQNIEQYLPWRDDAVGRVTVLRGDLAEPLLGLSDERFDALAHEVDAIYHCGAHVNFSYTYEQLEAANVHGVAEILRLACQGPLTPVSHVSTYGIWGIPADGRTLITEHDDIGTAGRLVTGYVQTKWAAEQLVEEARGRGIPVDVYRPGRVLGDSRSGACLTTHFTTRVLKGCVQLGLAPDLDLEVEMTPVDYVSAALVRASRQQRADGRTYHLVNRTKMRFAEVIRTVIEHGWRLEVVPVDQWWKELEKTFAERDNVLHPVMDVVEEFVVGGEEAIDYDTAGAETALAGTGVRCPPLDGRLLETYFSWMAATGYLPAPTRSTR</sequence>
<dbReference type="InterPro" id="IPR020841">
    <property type="entry name" value="PKS_Beta-ketoAc_synthase_dom"/>
</dbReference>
<feature type="domain" description="Carrier" evidence="5">
    <location>
        <begin position="1541"/>
        <end position="1615"/>
    </location>
</feature>
<proteinExistence type="predicted"/>
<dbReference type="SMART" id="SM00822">
    <property type="entry name" value="PKS_KR"/>
    <property type="match status" value="1"/>
</dbReference>
<keyword evidence="1" id="KW-0596">Phosphopantetheine</keyword>
<evidence type="ECO:0000313" key="8">
    <source>
        <dbReference type="Proteomes" id="UP001501710"/>
    </source>
</evidence>
<gene>
    <name evidence="7" type="ORF">GCM10022254_04040</name>
</gene>
<protein>
    <recommendedName>
        <fullName evidence="9">Polyketide synthase</fullName>
    </recommendedName>
</protein>
<keyword evidence="8" id="KW-1185">Reference proteome</keyword>
<evidence type="ECO:0000259" key="5">
    <source>
        <dbReference type="PROSITE" id="PS50075"/>
    </source>
</evidence>
<evidence type="ECO:0000256" key="4">
    <source>
        <dbReference type="SAM" id="MobiDB-lite"/>
    </source>
</evidence>
<dbReference type="SUPFAM" id="SSF47336">
    <property type="entry name" value="ACP-like"/>
    <property type="match status" value="1"/>
</dbReference>
<dbReference type="Gene3D" id="3.30.70.3290">
    <property type="match status" value="2"/>
</dbReference>
<dbReference type="Pfam" id="PF08659">
    <property type="entry name" value="KR"/>
    <property type="match status" value="1"/>
</dbReference>
<evidence type="ECO:0000259" key="6">
    <source>
        <dbReference type="PROSITE" id="PS52004"/>
    </source>
</evidence>
<keyword evidence="2" id="KW-0597">Phosphoprotein</keyword>
<dbReference type="PROSITE" id="PS52004">
    <property type="entry name" value="KS3_2"/>
    <property type="match status" value="1"/>
</dbReference>
<organism evidence="7 8">
    <name type="scientific">Actinomadura meridiana</name>
    <dbReference type="NCBI Taxonomy" id="559626"/>
    <lineage>
        <taxon>Bacteria</taxon>
        <taxon>Bacillati</taxon>
        <taxon>Actinomycetota</taxon>
        <taxon>Actinomycetes</taxon>
        <taxon>Streptosporangiales</taxon>
        <taxon>Thermomonosporaceae</taxon>
        <taxon>Actinomadura</taxon>
    </lineage>
</organism>
<feature type="domain" description="Ketosynthase family 3 (KS3)" evidence="6">
    <location>
        <begin position="35"/>
        <end position="461"/>
    </location>
</feature>
<dbReference type="CDD" id="cd05235">
    <property type="entry name" value="SDR_e1"/>
    <property type="match status" value="1"/>
</dbReference>
<dbReference type="InterPro" id="IPR001227">
    <property type="entry name" value="Ac_transferase_dom_sf"/>
</dbReference>
<dbReference type="InterPro" id="IPR016035">
    <property type="entry name" value="Acyl_Trfase/lysoPLipase"/>
</dbReference>
<dbReference type="Pfam" id="PF07993">
    <property type="entry name" value="NAD_binding_4"/>
    <property type="match status" value="1"/>
</dbReference>
<dbReference type="PROSITE" id="PS50075">
    <property type="entry name" value="CARRIER"/>
    <property type="match status" value="1"/>
</dbReference>
<dbReference type="SUPFAM" id="SSF53901">
    <property type="entry name" value="Thiolase-like"/>
    <property type="match status" value="1"/>
</dbReference>
<dbReference type="InterPro" id="IPR050091">
    <property type="entry name" value="PKS_NRPS_Biosynth_Enz"/>
</dbReference>
<dbReference type="Gene3D" id="3.10.129.110">
    <property type="entry name" value="Polyketide synthase dehydratase"/>
    <property type="match status" value="1"/>
</dbReference>